<keyword evidence="8 18" id="KW-0732">Signal</keyword>
<evidence type="ECO:0000259" key="19">
    <source>
        <dbReference type="PROSITE" id="PS50234"/>
    </source>
</evidence>
<dbReference type="InterPro" id="IPR013680">
    <property type="entry name" value="VDCC_a2/dsu"/>
</dbReference>
<dbReference type="OrthoDB" id="10054666at2759"/>
<comment type="subcellular location">
    <subcellularLocation>
        <location evidence="1">Membrane</location>
        <topology evidence="1">Single-pass type I membrane protein</topology>
    </subcellularLocation>
</comment>
<dbReference type="Proteomes" id="UP000838412">
    <property type="component" value="Chromosome 5"/>
</dbReference>
<keyword evidence="11 17" id="KW-1133">Transmembrane helix</keyword>
<evidence type="ECO:0000256" key="2">
    <source>
        <dbReference type="ARBA" id="ARBA00007060"/>
    </source>
</evidence>
<dbReference type="InterPro" id="IPR013608">
    <property type="entry name" value="VWA_N"/>
</dbReference>
<evidence type="ECO:0000256" key="18">
    <source>
        <dbReference type="SAM" id="SignalP"/>
    </source>
</evidence>
<evidence type="ECO:0000256" key="1">
    <source>
        <dbReference type="ARBA" id="ARBA00004479"/>
    </source>
</evidence>
<dbReference type="EMBL" id="OV696690">
    <property type="protein sequence ID" value="CAH1264825.1"/>
    <property type="molecule type" value="Genomic_DNA"/>
</dbReference>
<evidence type="ECO:0000313" key="20">
    <source>
        <dbReference type="EMBL" id="CAH1264825.1"/>
    </source>
</evidence>
<comment type="similarity">
    <text evidence="2">Belongs to the calcium channel subunit alpha-2/delta family.</text>
</comment>
<keyword evidence="16" id="KW-0407">Ion channel</keyword>
<gene>
    <name evidence="20" type="primary">CACNA2D1</name>
    <name evidence="20" type="ORF">BLAG_LOCUS19039</name>
</gene>
<dbReference type="Pfam" id="PF08399">
    <property type="entry name" value="VWA_N"/>
    <property type="match status" value="1"/>
</dbReference>
<evidence type="ECO:0000256" key="10">
    <source>
        <dbReference type="ARBA" id="ARBA00022882"/>
    </source>
</evidence>
<keyword evidence="15" id="KW-0325">Glycoprotein</keyword>
<feature type="signal peptide" evidence="18">
    <location>
        <begin position="1"/>
        <end position="26"/>
    </location>
</feature>
<dbReference type="InterPro" id="IPR051173">
    <property type="entry name" value="Ca_channel_alpha-2/delta"/>
</dbReference>
<evidence type="ECO:0000256" key="12">
    <source>
        <dbReference type="ARBA" id="ARBA00023065"/>
    </source>
</evidence>
<feature type="domain" description="VWFA" evidence="19">
    <location>
        <begin position="257"/>
        <end position="457"/>
    </location>
</feature>
<evidence type="ECO:0000256" key="6">
    <source>
        <dbReference type="ARBA" id="ARBA00022692"/>
    </source>
</evidence>
<accession>A0A8K0EQG5</accession>
<evidence type="ECO:0000256" key="11">
    <source>
        <dbReference type="ARBA" id="ARBA00022989"/>
    </source>
</evidence>
<evidence type="ECO:0000256" key="17">
    <source>
        <dbReference type="SAM" id="Phobius"/>
    </source>
</evidence>
<dbReference type="PANTHER" id="PTHR10166">
    <property type="entry name" value="VOLTAGE-DEPENDENT CALCIUM CHANNEL SUBUNIT ALPHA-2/DELTA-RELATED"/>
    <property type="match status" value="1"/>
</dbReference>
<keyword evidence="12" id="KW-0406">Ion transport</keyword>
<evidence type="ECO:0000313" key="21">
    <source>
        <dbReference type="Proteomes" id="UP000838412"/>
    </source>
</evidence>
<evidence type="ECO:0000256" key="16">
    <source>
        <dbReference type="ARBA" id="ARBA00023303"/>
    </source>
</evidence>
<protein>
    <submittedName>
        <fullName evidence="20">CACNA2D1 protein</fullName>
    </submittedName>
</protein>
<evidence type="ECO:0000256" key="9">
    <source>
        <dbReference type="ARBA" id="ARBA00022837"/>
    </source>
</evidence>
<proteinExistence type="inferred from homology"/>
<dbReference type="PROSITE" id="PS50234">
    <property type="entry name" value="VWFA"/>
    <property type="match status" value="1"/>
</dbReference>
<evidence type="ECO:0000256" key="13">
    <source>
        <dbReference type="ARBA" id="ARBA00023136"/>
    </source>
</evidence>
<feature type="chain" id="PRO_5035462068" evidence="18">
    <location>
        <begin position="27"/>
        <end position="1125"/>
    </location>
</feature>
<dbReference type="GO" id="GO:0005245">
    <property type="term" value="F:voltage-gated calcium channel activity"/>
    <property type="evidence" value="ECO:0007669"/>
    <property type="project" value="TreeGrafter"/>
</dbReference>
<dbReference type="AlphaFoldDB" id="A0A8K0EQG5"/>
<organism evidence="20 21">
    <name type="scientific">Branchiostoma lanceolatum</name>
    <name type="common">Common lancelet</name>
    <name type="synonym">Amphioxus lanceolatum</name>
    <dbReference type="NCBI Taxonomy" id="7740"/>
    <lineage>
        <taxon>Eukaryota</taxon>
        <taxon>Metazoa</taxon>
        <taxon>Chordata</taxon>
        <taxon>Cephalochordata</taxon>
        <taxon>Leptocardii</taxon>
        <taxon>Amphioxiformes</taxon>
        <taxon>Branchiostomatidae</taxon>
        <taxon>Branchiostoma</taxon>
    </lineage>
</organism>
<evidence type="ECO:0000256" key="14">
    <source>
        <dbReference type="ARBA" id="ARBA00023157"/>
    </source>
</evidence>
<evidence type="ECO:0000256" key="3">
    <source>
        <dbReference type="ARBA" id="ARBA00022448"/>
    </source>
</evidence>
<evidence type="ECO:0000256" key="7">
    <source>
        <dbReference type="ARBA" id="ARBA00022723"/>
    </source>
</evidence>
<sequence>MAPCGRLAAWALLALTGAVILSEAAGKRPFPQLRDVRTWARALATDLISIVDTAKFDELANAYANEVSQGRLSLQTINGTKLIETSTDEMANSIAVRTKALKSLSEAAENAVANHNYNQSIKVADVPYYSAMDGIPEHRLPGLSSDKWLGGQTNRTNSSIHIPVNIYEQDAHVLNVIAWSSHLDSVFIDNWQQNQEKLPWQAFASQTGVFRMYPARPMQPHRFGSRTLTLADVPRRFDEFDARMTQWYQQTISSPKDMLILLDTSGSVEGRSLSLMKHTTWFLLDRLTEDDYVATGYFNAYAQAVSCLSSFVQATTHNKEVIHKSLDNLNAANQANYYAGLEYAFKIFNNFEMEDRNENQGAECNRIIVLVTENAELYPEAVFQKYNPDRNIRVFVIVVGEPIHDWSVLQKMACDNRGYFSTVRSDGAAREASGDFGQVLSRPVALENSKEVTFSKIFMSEKGDDFEVYVSYPVINTTMVNPSYLAKDGSCKNDDGTCDNQAVLGVVSVPWPVKEMRKSLPLRELGHGGYAFIINNNGFVVLHPHLTPEDAFYSKPPTLDLLDIEFTNPDKEAMRNKMVKLETGSDVINTLTRTHDHHYIDEVQMTYHYGPVTGTGFSMGLGIPQYHPGSLEVSGVSYQEGYQAFESNSAGKLVLTPLYYCSNYTSSPHNCQDNLRCKVREKIADAHHLDQNKPEHCDEKMIQHVMLDAVVTGSHVTNRWQSLSSQFQSQGIDSMFISGASGLTRVFNGETPFHHGDSFTATYFTRSLSNKDVYIFHTPRKEDMAPSDSINIVGAKAVKVPIQGQDILPAVAGANINADKVSDKMKDISETSGCQAYTPTSCMTCADMDAECFLLDDGAFIIATTRDDSQDMIGNFLGDKDGSLMMSLLQHEVYERVESYDFAHPVDDSACAFLQKDNAAPRLFMPIAELLRLSWWTTSVAWGYLRYYVYGSLLSAWLSVVGAQNGPTPTPTTIYTEDPDELRHHCVAKQTQYRFFGDFATNDGFRPWSSSKEIKRDVPNCNCTREFAAVRLADTNLLFVIADENCGTCNNTRLAQSQHFDVGPDLCAYQPRFRRRPKRSCHKQHQQEDTTQCMSGSPVLYISTGLLAVVLTLQLVTYRFQTTIM</sequence>
<keyword evidence="3" id="KW-0813">Transport</keyword>
<keyword evidence="14" id="KW-1015">Disulfide bond</keyword>
<keyword evidence="21" id="KW-1185">Reference proteome</keyword>
<dbReference type="GO" id="GO:0046872">
    <property type="term" value="F:metal ion binding"/>
    <property type="evidence" value="ECO:0007669"/>
    <property type="project" value="UniProtKB-KW"/>
</dbReference>
<keyword evidence="7" id="KW-0479">Metal-binding</keyword>
<dbReference type="InterPro" id="IPR002035">
    <property type="entry name" value="VWF_A"/>
</dbReference>
<dbReference type="SUPFAM" id="SSF53300">
    <property type="entry name" value="vWA-like"/>
    <property type="match status" value="1"/>
</dbReference>
<evidence type="ECO:0000256" key="15">
    <source>
        <dbReference type="ARBA" id="ARBA00023180"/>
    </source>
</evidence>
<keyword evidence="5" id="KW-0107">Calcium channel</keyword>
<dbReference type="Gene3D" id="3.30.450.20">
    <property type="entry name" value="PAS domain"/>
    <property type="match status" value="1"/>
</dbReference>
<reference evidence="20" key="1">
    <citation type="submission" date="2022-01" db="EMBL/GenBank/DDBJ databases">
        <authorList>
            <person name="Braso-Vives M."/>
        </authorList>
    </citation>
    <scope>NUCLEOTIDE SEQUENCE</scope>
</reference>
<keyword evidence="13 17" id="KW-0472">Membrane</keyword>
<evidence type="ECO:0000256" key="8">
    <source>
        <dbReference type="ARBA" id="ARBA00022729"/>
    </source>
</evidence>
<dbReference type="Pfam" id="PF08473">
    <property type="entry name" value="VGCC_alpha2"/>
    <property type="match status" value="1"/>
</dbReference>
<evidence type="ECO:0000256" key="4">
    <source>
        <dbReference type="ARBA" id="ARBA00022568"/>
    </source>
</evidence>
<dbReference type="InterPro" id="IPR036465">
    <property type="entry name" value="vWFA_dom_sf"/>
</dbReference>
<keyword evidence="6 17" id="KW-0812">Transmembrane</keyword>
<name>A0A8K0EQG5_BRALA</name>
<keyword evidence="10" id="KW-0851">Voltage-gated channel</keyword>
<dbReference type="Gene3D" id="3.40.50.410">
    <property type="entry name" value="von Willebrand factor, type A domain"/>
    <property type="match status" value="1"/>
</dbReference>
<feature type="transmembrane region" description="Helical" evidence="17">
    <location>
        <begin position="1099"/>
        <end position="1120"/>
    </location>
</feature>
<evidence type="ECO:0000256" key="5">
    <source>
        <dbReference type="ARBA" id="ARBA00022673"/>
    </source>
</evidence>
<dbReference type="PANTHER" id="PTHR10166:SF67">
    <property type="entry name" value="VWFA DOMAIN-CONTAINING PROTEIN"/>
    <property type="match status" value="1"/>
</dbReference>
<keyword evidence="9" id="KW-0106">Calcium</keyword>
<dbReference type="Pfam" id="PF00092">
    <property type="entry name" value="VWA"/>
    <property type="match status" value="1"/>
</dbReference>
<dbReference type="GO" id="GO:0005891">
    <property type="term" value="C:voltage-gated calcium channel complex"/>
    <property type="evidence" value="ECO:0007669"/>
    <property type="project" value="TreeGrafter"/>
</dbReference>
<keyword evidence="4" id="KW-0109">Calcium transport</keyword>
<dbReference type="SMART" id="SM00327">
    <property type="entry name" value="VWA"/>
    <property type="match status" value="1"/>
</dbReference>